<evidence type="ECO:0000256" key="1">
    <source>
        <dbReference type="ARBA" id="ARBA00004141"/>
    </source>
</evidence>
<evidence type="ECO:0000313" key="8">
    <source>
        <dbReference type="EMBL" id="VVN65380.1"/>
    </source>
</evidence>
<feature type="transmembrane region" description="Helical" evidence="6">
    <location>
        <begin position="425"/>
        <end position="447"/>
    </location>
</feature>
<dbReference type="AlphaFoldDB" id="A0A5E6ZFW2"/>
<dbReference type="GO" id="GO:0022857">
    <property type="term" value="F:transmembrane transporter activity"/>
    <property type="evidence" value="ECO:0007669"/>
    <property type="project" value="InterPro"/>
</dbReference>
<feature type="region of interest" description="Disordered" evidence="5">
    <location>
        <begin position="1"/>
        <end position="25"/>
    </location>
</feature>
<evidence type="ECO:0000256" key="6">
    <source>
        <dbReference type="SAM" id="Phobius"/>
    </source>
</evidence>
<dbReference type="PANTHER" id="PTHR23501:SF154">
    <property type="entry name" value="MULTIDRUG-EFFLUX TRANSPORTER RV1634-RELATED"/>
    <property type="match status" value="1"/>
</dbReference>
<dbReference type="Gene3D" id="1.20.1250.20">
    <property type="entry name" value="MFS general substrate transporter like domains"/>
    <property type="match status" value="1"/>
</dbReference>
<dbReference type="EMBL" id="CABVHU010000001">
    <property type="protein sequence ID" value="VVN65380.1"/>
    <property type="molecule type" value="Genomic_DNA"/>
</dbReference>
<dbReference type="InterPro" id="IPR036259">
    <property type="entry name" value="MFS_trans_sf"/>
</dbReference>
<protein>
    <submittedName>
        <fullName evidence="8">Putative multidrug-efflux transporter</fullName>
    </submittedName>
</protein>
<feature type="transmembrane region" description="Helical" evidence="6">
    <location>
        <begin position="165"/>
        <end position="183"/>
    </location>
</feature>
<keyword evidence="2 6" id="KW-0812">Transmembrane</keyword>
<gene>
    <name evidence="8" type="ORF">PS833_00056</name>
</gene>
<dbReference type="PANTHER" id="PTHR23501">
    <property type="entry name" value="MAJOR FACILITATOR SUPERFAMILY"/>
    <property type="match status" value="1"/>
</dbReference>
<keyword evidence="4 6" id="KW-0472">Membrane</keyword>
<feature type="transmembrane region" description="Helical" evidence="6">
    <location>
        <begin position="107"/>
        <end position="126"/>
    </location>
</feature>
<dbReference type="Gene3D" id="1.20.1720.10">
    <property type="entry name" value="Multidrug resistance protein D"/>
    <property type="match status" value="1"/>
</dbReference>
<dbReference type="Pfam" id="PF07690">
    <property type="entry name" value="MFS_1"/>
    <property type="match status" value="1"/>
</dbReference>
<dbReference type="SUPFAM" id="SSF103473">
    <property type="entry name" value="MFS general substrate transporter"/>
    <property type="match status" value="1"/>
</dbReference>
<sequence>MNKHHASTDQPSRSVPEVGAPLDDRSSDTGWHALLSGSNGVRSLALAGGVVLHAINVYIATTILPSVVRDIGGIDYYAWNTTLFVAASILGSALSARLLIGMGPRGAYIIATLVFAGGALLCAFAPSMPVMLVGRLIQGLGGGFLFALSYAMIRLVFHEALWPRAMALVSGMWGVATLIGPAVGGIFAELGAWRAAFWSLVPVAALFALLAAVVLPKRSAERAERSPLPLAQLVFLTLAVLAVSAGSVSPIFLWNILGLAAAALLTALLITTESRARHRLLPAGAFRITSALGALYATMSLLAVAVTSGEIFVPLFLQTLHHQSPLAAGYLAALMAAGWTLGSIASSGASGKGIRRAILAGPILGVTGMVALAVLIRTESAGGWQTVTPLCLALVAIGLGVGLAWPHLLTRVFQVAPAGEQDLAAASITTVQLFATALGAALAGMVANLAGLTDPGGIVGMASAAGWLFGVFAFAPIFAVFTALRVIRPHPKDGKVRQASRNARLS</sequence>
<organism evidence="8 9">
    <name type="scientific">Pseudomonas fluorescens</name>
    <dbReference type="NCBI Taxonomy" id="294"/>
    <lineage>
        <taxon>Bacteria</taxon>
        <taxon>Pseudomonadati</taxon>
        <taxon>Pseudomonadota</taxon>
        <taxon>Gammaproteobacteria</taxon>
        <taxon>Pseudomonadales</taxon>
        <taxon>Pseudomonadaceae</taxon>
        <taxon>Pseudomonas</taxon>
    </lineage>
</organism>
<feature type="transmembrane region" description="Helical" evidence="6">
    <location>
        <begin position="251"/>
        <end position="272"/>
    </location>
</feature>
<dbReference type="GO" id="GO:0005886">
    <property type="term" value="C:plasma membrane"/>
    <property type="evidence" value="ECO:0007669"/>
    <property type="project" value="TreeGrafter"/>
</dbReference>
<comment type="subcellular location">
    <subcellularLocation>
        <location evidence="1">Membrane</location>
        <topology evidence="1">Multi-pass membrane protein</topology>
    </subcellularLocation>
</comment>
<feature type="transmembrane region" description="Helical" evidence="6">
    <location>
        <begin position="467"/>
        <end position="487"/>
    </location>
</feature>
<feature type="domain" description="Major facilitator superfamily (MFS) profile" evidence="7">
    <location>
        <begin position="42"/>
        <end position="491"/>
    </location>
</feature>
<dbReference type="Proteomes" id="UP000409037">
    <property type="component" value="Unassembled WGS sequence"/>
</dbReference>
<evidence type="ECO:0000259" key="7">
    <source>
        <dbReference type="PROSITE" id="PS50850"/>
    </source>
</evidence>
<feature type="transmembrane region" description="Helical" evidence="6">
    <location>
        <begin position="357"/>
        <end position="376"/>
    </location>
</feature>
<feature type="transmembrane region" description="Helical" evidence="6">
    <location>
        <begin position="44"/>
        <end position="64"/>
    </location>
</feature>
<feature type="transmembrane region" description="Helical" evidence="6">
    <location>
        <begin position="76"/>
        <end position="100"/>
    </location>
</feature>
<dbReference type="InterPro" id="IPR020846">
    <property type="entry name" value="MFS_dom"/>
</dbReference>
<dbReference type="OrthoDB" id="9807274at2"/>
<dbReference type="RefSeq" id="WP_150796065.1">
    <property type="nucleotide sequence ID" value="NZ_CABVHU010000001.1"/>
</dbReference>
<name>A0A5E6ZFW2_PSEFL</name>
<keyword evidence="3 6" id="KW-1133">Transmembrane helix</keyword>
<feature type="transmembrane region" description="Helical" evidence="6">
    <location>
        <begin position="326"/>
        <end position="345"/>
    </location>
</feature>
<feature type="transmembrane region" description="Helical" evidence="6">
    <location>
        <begin position="382"/>
        <end position="405"/>
    </location>
</feature>
<evidence type="ECO:0000256" key="2">
    <source>
        <dbReference type="ARBA" id="ARBA00022692"/>
    </source>
</evidence>
<dbReference type="PROSITE" id="PS50850">
    <property type="entry name" value="MFS"/>
    <property type="match status" value="1"/>
</dbReference>
<evidence type="ECO:0000256" key="3">
    <source>
        <dbReference type="ARBA" id="ARBA00022989"/>
    </source>
</evidence>
<feature type="transmembrane region" description="Helical" evidence="6">
    <location>
        <begin position="284"/>
        <end position="306"/>
    </location>
</feature>
<evidence type="ECO:0000256" key="4">
    <source>
        <dbReference type="ARBA" id="ARBA00023136"/>
    </source>
</evidence>
<proteinExistence type="predicted"/>
<evidence type="ECO:0000313" key="9">
    <source>
        <dbReference type="Proteomes" id="UP000409037"/>
    </source>
</evidence>
<accession>A0A5E6ZFW2</accession>
<dbReference type="InterPro" id="IPR011701">
    <property type="entry name" value="MFS"/>
</dbReference>
<reference evidence="8 9" key="1">
    <citation type="submission" date="2019-09" db="EMBL/GenBank/DDBJ databases">
        <authorList>
            <person name="Chandra G."/>
            <person name="Truman W A."/>
        </authorList>
    </citation>
    <scope>NUCLEOTIDE SEQUENCE [LARGE SCALE GENOMIC DNA]</scope>
    <source>
        <strain evidence="8">PS833</strain>
    </source>
</reference>
<feature type="transmembrane region" description="Helical" evidence="6">
    <location>
        <begin position="227"/>
        <end position="245"/>
    </location>
</feature>
<feature type="transmembrane region" description="Helical" evidence="6">
    <location>
        <begin position="195"/>
        <end position="215"/>
    </location>
</feature>
<feature type="transmembrane region" description="Helical" evidence="6">
    <location>
        <begin position="132"/>
        <end position="153"/>
    </location>
</feature>
<evidence type="ECO:0000256" key="5">
    <source>
        <dbReference type="SAM" id="MobiDB-lite"/>
    </source>
</evidence>